<proteinExistence type="predicted"/>
<organism evidence="1">
    <name type="scientific">Cuerna arida</name>
    <dbReference type="NCBI Taxonomy" id="1464854"/>
    <lineage>
        <taxon>Eukaryota</taxon>
        <taxon>Metazoa</taxon>
        <taxon>Ecdysozoa</taxon>
        <taxon>Arthropoda</taxon>
        <taxon>Hexapoda</taxon>
        <taxon>Insecta</taxon>
        <taxon>Pterygota</taxon>
        <taxon>Neoptera</taxon>
        <taxon>Paraneoptera</taxon>
        <taxon>Hemiptera</taxon>
        <taxon>Auchenorrhyncha</taxon>
        <taxon>Membracoidea</taxon>
        <taxon>Cicadellidae</taxon>
        <taxon>Cicadellinae</taxon>
        <taxon>Proconiini</taxon>
        <taxon>Cuerna</taxon>
    </lineage>
</organism>
<dbReference type="EMBL" id="GECZ01025362">
    <property type="protein sequence ID" value="JAS44407.1"/>
    <property type="molecule type" value="Transcribed_RNA"/>
</dbReference>
<protein>
    <submittedName>
        <fullName evidence="1">Uncharacterized protein</fullName>
    </submittedName>
</protein>
<name>A0A1B6F2P1_9HEMI</name>
<accession>A0A1B6F2P1</accession>
<dbReference type="Gene3D" id="1.20.58.1250">
    <property type="entry name" value="Tubulin Binding Cofactor C, N-terminal domain"/>
    <property type="match status" value="1"/>
</dbReference>
<feature type="non-terminal residue" evidence="1">
    <location>
        <position position="164"/>
    </location>
</feature>
<gene>
    <name evidence="1" type="ORF">g.5665</name>
</gene>
<sequence length="164" mass="19030">MSFSSESELLLEFNKRCDEIDQDMQEILQSDSSCNQQSISNKILLLDSLLDEHKSILTKYNMQKYQRILKSYRQKLESNQNTKTSKSAFKFSSRNKISTVKTSQMLSNVVDTVDYVKSSNNNLNNVTYEQVDGREKILSNLDNKTMRILECMSTLRLSFIVNSR</sequence>
<dbReference type="InterPro" id="IPR038397">
    <property type="entry name" value="TBCC_N_sf"/>
</dbReference>
<evidence type="ECO:0000313" key="1">
    <source>
        <dbReference type="EMBL" id="JAS44407.1"/>
    </source>
</evidence>
<reference evidence="1" key="1">
    <citation type="submission" date="2015-11" db="EMBL/GenBank/DDBJ databases">
        <title>De novo transcriptome assembly of four potential Pierce s Disease insect vectors from Arizona vineyards.</title>
        <authorList>
            <person name="Tassone E.E."/>
        </authorList>
    </citation>
    <scope>NUCLEOTIDE SEQUENCE</scope>
</reference>
<dbReference type="AlphaFoldDB" id="A0A1B6F2P1"/>